<evidence type="ECO:0000256" key="1">
    <source>
        <dbReference type="SAM" id="MobiDB-lite"/>
    </source>
</evidence>
<dbReference type="EMBL" id="JXCL01000007">
    <property type="protein sequence ID" value="KIL23772.1"/>
    <property type="molecule type" value="Genomic_DNA"/>
</dbReference>
<name>A0AB34QYL9_BACPU</name>
<dbReference type="AlphaFoldDB" id="A0AB34QYL9"/>
<keyword evidence="2" id="KW-0732">Signal</keyword>
<feature type="compositionally biased region" description="Basic and acidic residues" evidence="1">
    <location>
        <begin position="26"/>
        <end position="48"/>
    </location>
</feature>
<feature type="region of interest" description="Disordered" evidence="1">
    <location>
        <begin position="26"/>
        <end position="50"/>
    </location>
</feature>
<dbReference type="RefSeq" id="WP_044139530.1">
    <property type="nucleotide sequence ID" value="NZ_JXCL01000007.1"/>
</dbReference>
<dbReference type="Proteomes" id="UP000031978">
    <property type="component" value="Unassembled WGS sequence"/>
</dbReference>
<feature type="chain" id="PRO_5044274178" description="DUF4352 domain-containing protein" evidence="2">
    <location>
        <begin position="24"/>
        <end position="212"/>
    </location>
</feature>
<proteinExistence type="predicted"/>
<dbReference type="PROSITE" id="PS51257">
    <property type="entry name" value="PROKAR_LIPOPROTEIN"/>
    <property type="match status" value="1"/>
</dbReference>
<accession>A0AB34QYL9</accession>
<sequence>MGKRVLFSIYLSLIVLLVGCNSTKTVDETAEKPQEKTSHKKETKEDKTSTSYINEETGEILDLIKTQENIDPQNLGPLQIEFEGVNLSKLSKIPDDRLDDYQTMTEIPLKDPFNVISIKYSIENKGKDIINFVGISHLILDTKEQIKVNSNDLRTDQLETKIYGHAKKEVEIDVPIQSDASKIKSIRLVLESPLDENFSNVAETKELIVDLK</sequence>
<organism evidence="3 4">
    <name type="scientific">Bacillus pumilus</name>
    <name type="common">Bacillus mesentericus</name>
    <dbReference type="NCBI Taxonomy" id="1408"/>
    <lineage>
        <taxon>Bacteria</taxon>
        <taxon>Bacillati</taxon>
        <taxon>Bacillota</taxon>
        <taxon>Bacilli</taxon>
        <taxon>Bacillales</taxon>
        <taxon>Bacillaceae</taxon>
        <taxon>Bacillus</taxon>
    </lineage>
</organism>
<evidence type="ECO:0008006" key="5">
    <source>
        <dbReference type="Google" id="ProtNLM"/>
    </source>
</evidence>
<comment type="caution">
    <text evidence="3">The sequence shown here is derived from an EMBL/GenBank/DDBJ whole genome shotgun (WGS) entry which is preliminary data.</text>
</comment>
<evidence type="ECO:0000313" key="4">
    <source>
        <dbReference type="Proteomes" id="UP000031978"/>
    </source>
</evidence>
<protein>
    <recommendedName>
        <fullName evidence="5">DUF4352 domain-containing protein</fullName>
    </recommendedName>
</protein>
<evidence type="ECO:0000256" key="2">
    <source>
        <dbReference type="SAM" id="SignalP"/>
    </source>
</evidence>
<feature type="signal peptide" evidence="2">
    <location>
        <begin position="1"/>
        <end position="23"/>
    </location>
</feature>
<evidence type="ECO:0000313" key="3">
    <source>
        <dbReference type="EMBL" id="KIL23772.1"/>
    </source>
</evidence>
<gene>
    <name evidence="3" type="ORF">B4127_2705</name>
</gene>
<reference evidence="3 4" key="1">
    <citation type="submission" date="2014-12" db="EMBL/GenBank/DDBJ databases">
        <title>Draft Genome Sequences of Five Spore-Forming Food Isolates of Bacillus pumilus.</title>
        <authorList>
            <person name="de Jong A."/>
            <person name="van Heel A.J."/>
            <person name="Montalban-Lopez M."/>
            <person name="Krawczyk A.O."/>
            <person name="Berendsen E.M."/>
            <person name="Wells-Bennik M."/>
            <person name="Kuipers O.P."/>
        </authorList>
    </citation>
    <scope>NUCLEOTIDE SEQUENCE [LARGE SCALE GENOMIC DNA]</scope>
    <source>
        <strain evidence="3 4">B4127</strain>
    </source>
</reference>